<feature type="non-terminal residue" evidence="2">
    <location>
        <position position="1"/>
    </location>
</feature>
<gene>
    <name evidence="2" type="primary">Eppk1</name>
    <name evidence="2" type="ORF">FURFIG_R14966</name>
</gene>
<dbReference type="EMBL" id="VYZD01003042">
    <property type="protein sequence ID" value="NWR95525.1"/>
    <property type="molecule type" value="Genomic_DNA"/>
</dbReference>
<evidence type="ECO:0000256" key="1">
    <source>
        <dbReference type="SAM" id="MobiDB-lite"/>
    </source>
</evidence>
<organism evidence="2 3">
    <name type="scientific">Furnarius figulus</name>
    <dbReference type="NCBI Taxonomy" id="463165"/>
    <lineage>
        <taxon>Eukaryota</taxon>
        <taxon>Metazoa</taxon>
        <taxon>Chordata</taxon>
        <taxon>Craniata</taxon>
        <taxon>Vertebrata</taxon>
        <taxon>Euteleostomi</taxon>
        <taxon>Archelosauria</taxon>
        <taxon>Archosauria</taxon>
        <taxon>Dinosauria</taxon>
        <taxon>Saurischia</taxon>
        <taxon>Theropoda</taxon>
        <taxon>Coelurosauria</taxon>
        <taxon>Aves</taxon>
        <taxon>Neognathae</taxon>
        <taxon>Neoaves</taxon>
        <taxon>Telluraves</taxon>
        <taxon>Australaves</taxon>
        <taxon>Passeriformes</taxon>
        <taxon>Furnariidae</taxon>
        <taxon>Furnarius</taxon>
    </lineage>
</organism>
<evidence type="ECO:0000313" key="2">
    <source>
        <dbReference type="EMBL" id="NWR95525.1"/>
    </source>
</evidence>
<comment type="caution">
    <text evidence="2">The sequence shown here is derived from an EMBL/GenBank/DDBJ whole genome shotgun (WGS) entry which is preliminary data.</text>
</comment>
<accession>A0A7K5BHN3</accession>
<evidence type="ECO:0000313" key="3">
    <source>
        <dbReference type="Proteomes" id="UP000529852"/>
    </source>
</evidence>
<feature type="non-terminal residue" evidence="2">
    <location>
        <position position="94"/>
    </location>
</feature>
<reference evidence="2 3" key="1">
    <citation type="submission" date="2019-09" db="EMBL/GenBank/DDBJ databases">
        <title>Bird 10,000 Genomes (B10K) Project - Family phase.</title>
        <authorList>
            <person name="Zhang G."/>
        </authorList>
    </citation>
    <scope>NUCLEOTIDE SEQUENCE [LARGE SCALE GENOMIC DNA]</scope>
    <source>
        <strain evidence="2">B10K-DU-003-06</strain>
    </source>
</reference>
<dbReference type="AlphaFoldDB" id="A0A7K5BHN3"/>
<protein>
    <submittedName>
        <fullName evidence="2">EPIPL protein</fullName>
    </submittedName>
</protein>
<keyword evidence="3" id="KW-1185">Reference proteome</keyword>
<proteinExistence type="predicted"/>
<sequence length="94" mass="10698">IKVKGSNKDTVTVAGEESDNLSKEEPWETALKTTVVDMEVGEFRGRKVSLWDLLFSDYITEEKRQELLELYHEGTVTLQELLSTTSSLMNDSQE</sequence>
<dbReference type="Proteomes" id="UP000529852">
    <property type="component" value="Unassembled WGS sequence"/>
</dbReference>
<name>A0A7K5BHN3_9FURN</name>
<feature type="region of interest" description="Disordered" evidence="1">
    <location>
        <begin position="1"/>
        <end position="25"/>
    </location>
</feature>